<evidence type="ECO:0000313" key="2">
    <source>
        <dbReference type="Proteomes" id="UP001596035"/>
    </source>
</evidence>
<reference evidence="2" key="1">
    <citation type="journal article" date="2019" name="Int. J. Syst. Evol. Microbiol.">
        <title>The Global Catalogue of Microorganisms (GCM) 10K type strain sequencing project: providing services to taxonomists for standard genome sequencing and annotation.</title>
        <authorList>
            <consortium name="The Broad Institute Genomics Platform"/>
            <consortium name="The Broad Institute Genome Sequencing Center for Infectious Disease"/>
            <person name="Wu L."/>
            <person name="Ma J."/>
        </authorList>
    </citation>
    <scope>NUCLEOTIDE SEQUENCE [LARGE SCALE GENOMIC DNA]</scope>
    <source>
        <strain evidence="2">CGMCC 4.7131</strain>
    </source>
</reference>
<dbReference type="Proteomes" id="UP001596035">
    <property type="component" value="Unassembled WGS sequence"/>
</dbReference>
<dbReference type="EMBL" id="JBHSKN010000019">
    <property type="protein sequence ID" value="MFC5242560.1"/>
    <property type="molecule type" value="Genomic_DNA"/>
</dbReference>
<accession>A0ABW0DX11</accession>
<dbReference type="RefSeq" id="WP_344564659.1">
    <property type="nucleotide sequence ID" value="NZ_BAAATG010000034.1"/>
</dbReference>
<sequence length="53" mass="5784">MTTPFPHLTEAPGSEAMCLLEGATRESPEHDRRETSVIPVIAVVRPARAEAVR</sequence>
<organism evidence="1 2">
    <name type="scientific">Streptomyces atrovirens</name>
    <dbReference type="NCBI Taxonomy" id="285556"/>
    <lineage>
        <taxon>Bacteria</taxon>
        <taxon>Bacillati</taxon>
        <taxon>Actinomycetota</taxon>
        <taxon>Actinomycetes</taxon>
        <taxon>Kitasatosporales</taxon>
        <taxon>Streptomycetaceae</taxon>
        <taxon>Streptomyces</taxon>
    </lineage>
</organism>
<keyword evidence="2" id="KW-1185">Reference proteome</keyword>
<proteinExistence type="predicted"/>
<protein>
    <submittedName>
        <fullName evidence="1">Uncharacterized protein</fullName>
    </submittedName>
</protein>
<evidence type="ECO:0000313" key="1">
    <source>
        <dbReference type="EMBL" id="MFC5242560.1"/>
    </source>
</evidence>
<gene>
    <name evidence="1" type="ORF">ACFPWV_22015</name>
</gene>
<name>A0ABW0DX11_9ACTN</name>
<comment type="caution">
    <text evidence="1">The sequence shown here is derived from an EMBL/GenBank/DDBJ whole genome shotgun (WGS) entry which is preliminary data.</text>
</comment>